<name>A0A851KC55_VIDCH</name>
<evidence type="ECO:0000256" key="1">
    <source>
        <dbReference type="ARBA" id="ARBA00004245"/>
    </source>
</evidence>
<keyword evidence="6" id="KW-1185">Reference proteome</keyword>
<dbReference type="Gene3D" id="1.25.10.10">
    <property type="entry name" value="Leucine-rich Repeat Variant"/>
    <property type="match status" value="1"/>
</dbReference>
<sequence>EPAGMDYFCEQVQQKDVGRRMQVGQELLEYLGDPARSPDLEQDQQRLDKVIDELTAWVNSSNFKVALLGLDVLGAFVDRLSGRFKPYIGTVLLALIDRMGDAKDQVREQAQNLILKLMCEAAPPMYIWERLAVGFKHKNYRSREGVCLCLVATLNIYGAQPLILSKLVPHLCIAFGDSNSQVRDAAILAIVEVYRHVGEKVRIDLTKRGIPPGR</sequence>
<comment type="subcellular location">
    <subcellularLocation>
        <location evidence="1">Cytoplasm</location>
        <location evidence="1">Cytoskeleton</location>
    </subcellularLocation>
</comment>
<dbReference type="GO" id="GO:0007026">
    <property type="term" value="P:negative regulation of microtubule depolymerization"/>
    <property type="evidence" value="ECO:0007669"/>
    <property type="project" value="UniProtKB-ARBA"/>
</dbReference>
<dbReference type="GO" id="GO:0005876">
    <property type="term" value="C:spindle microtubule"/>
    <property type="evidence" value="ECO:0007669"/>
    <property type="project" value="TreeGrafter"/>
</dbReference>
<dbReference type="InterPro" id="IPR048491">
    <property type="entry name" value="XMAP215_CLASP_TOG"/>
</dbReference>
<feature type="domain" description="TOG" evidence="4">
    <location>
        <begin position="6"/>
        <end position="212"/>
    </location>
</feature>
<evidence type="ECO:0000259" key="4">
    <source>
        <dbReference type="SMART" id="SM01349"/>
    </source>
</evidence>
<gene>
    <name evidence="5" type="primary">Clasp1_0</name>
    <name evidence="5" type="ORF">VIDCHA_R15337</name>
</gene>
<dbReference type="GO" id="GO:0005815">
    <property type="term" value="C:microtubule organizing center"/>
    <property type="evidence" value="ECO:0007669"/>
    <property type="project" value="TreeGrafter"/>
</dbReference>
<evidence type="ECO:0000256" key="3">
    <source>
        <dbReference type="ARBA" id="ARBA00023212"/>
    </source>
</evidence>
<dbReference type="EMBL" id="WBNB01001005">
    <property type="protein sequence ID" value="NXB87453.1"/>
    <property type="molecule type" value="Genomic_DNA"/>
</dbReference>
<reference evidence="5" key="1">
    <citation type="submission" date="2019-09" db="EMBL/GenBank/DDBJ databases">
        <title>Bird 10,000 Genomes (B10K) Project - Family phase.</title>
        <authorList>
            <person name="Zhang G."/>
        </authorList>
    </citation>
    <scope>NUCLEOTIDE SEQUENCE</scope>
    <source>
        <strain evidence="5">OUT-0048</strain>
        <tissue evidence="5">Muscle</tissue>
    </source>
</reference>
<proteinExistence type="predicted"/>
<dbReference type="GO" id="GO:0045180">
    <property type="term" value="C:basal cortex"/>
    <property type="evidence" value="ECO:0007669"/>
    <property type="project" value="TreeGrafter"/>
</dbReference>
<dbReference type="InterPro" id="IPR011989">
    <property type="entry name" value="ARM-like"/>
</dbReference>
<dbReference type="GO" id="GO:0090307">
    <property type="term" value="P:mitotic spindle assembly"/>
    <property type="evidence" value="ECO:0007669"/>
    <property type="project" value="TreeGrafter"/>
</dbReference>
<protein>
    <submittedName>
        <fullName evidence="5">CLAP1 protein</fullName>
    </submittedName>
</protein>
<dbReference type="GO" id="GO:0005881">
    <property type="term" value="C:cytoplasmic microtubule"/>
    <property type="evidence" value="ECO:0007669"/>
    <property type="project" value="TreeGrafter"/>
</dbReference>
<dbReference type="GO" id="GO:0040001">
    <property type="term" value="P:establishment of mitotic spindle localization"/>
    <property type="evidence" value="ECO:0007669"/>
    <property type="project" value="TreeGrafter"/>
</dbReference>
<evidence type="ECO:0000313" key="5">
    <source>
        <dbReference type="EMBL" id="NXB87453.1"/>
    </source>
</evidence>
<dbReference type="GO" id="GO:0072686">
    <property type="term" value="C:mitotic spindle"/>
    <property type="evidence" value="ECO:0007669"/>
    <property type="project" value="TreeGrafter"/>
</dbReference>
<feature type="non-terminal residue" evidence="5">
    <location>
        <position position="1"/>
    </location>
</feature>
<dbReference type="PANTHER" id="PTHR21567">
    <property type="entry name" value="CLASP"/>
    <property type="match status" value="1"/>
</dbReference>
<organism evidence="5 6">
    <name type="scientific">Vidua chalybeata</name>
    <name type="common">Village indigobird</name>
    <dbReference type="NCBI Taxonomy" id="81927"/>
    <lineage>
        <taxon>Eukaryota</taxon>
        <taxon>Metazoa</taxon>
        <taxon>Chordata</taxon>
        <taxon>Craniata</taxon>
        <taxon>Vertebrata</taxon>
        <taxon>Euteleostomi</taxon>
        <taxon>Archelosauria</taxon>
        <taxon>Archosauria</taxon>
        <taxon>Dinosauria</taxon>
        <taxon>Saurischia</taxon>
        <taxon>Theropoda</taxon>
        <taxon>Coelurosauria</taxon>
        <taxon>Aves</taxon>
        <taxon>Neognathae</taxon>
        <taxon>Neoaves</taxon>
        <taxon>Telluraves</taxon>
        <taxon>Australaves</taxon>
        <taxon>Passeriformes</taxon>
        <taxon>Passeroidea</taxon>
        <taxon>Estrildidae</taxon>
        <taxon>Viduinae</taxon>
        <taxon>Vidua</taxon>
    </lineage>
</organism>
<dbReference type="SUPFAM" id="SSF48371">
    <property type="entry name" value="ARM repeat"/>
    <property type="match status" value="1"/>
</dbReference>
<dbReference type="Pfam" id="PF21041">
    <property type="entry name" value="XMAP215_CLASP_TOG"/>
    <property type="match status" value="1"/>
</dbReference>
<dbReference type="FunFam" id="1.25.10.10:FF:000031">
    <property type="entry name" value="CLIP-associating protein 1 isoform 2"/>
    <property type="match status" value="1"/>
</dbReference>
<evidence type="ECO:0000313" key="6">
    <source>
        <dbReference type="Proteomes" id="UP000634236"/>
    </source>
</evidence>
<dbReference type="PANTHER" id="PTHR21567:SF30">
    <property type="entry name" value="CLIP-ASSOCIATING PROTEIN 2"/>
    <property type="match status" value="1"/>
</dbReference>
<dbReference type="GO" id="GO:0008017">
    <property type="term" value="F:microtubule binding"/>
    <property type="evidence" value="ECO:0007669"/>
    <property type="project" value="TreeGrafter"/>
</dbReference>
<accession>A0A851KC55</accession>
<dbReference type="GO" id="GO:0000776">
    <property type="term" value="C:kinetochore"/>
    <property type="evidence" value="ECO:0007669"/>
    <property type="project" value="TreeGrafter"/>
</dbReference>
<feature type="non-terminal residue" evidence="5">
    <location>
        <position position="214"/>
    </location>
</feature>
<dbReference type="InterPro" id="IPR016024">
    <property type="entry name" value="ARM-type_fold"/>
</dbReference>
<evidence type="ECO:0000256" key="2">
    <source>
        <dbReference type="ARBA" id="ARBA00022490"/>
    </source>
</evidence>
<dbReference type="SMART" id="SM01349">
    <property type="entry name" value="TOG"/>
    <property type="match status" value="1"/>
</dbReference>
<dbReference type="InterPro" id="IPR034085">
    <property type="entry name" value="TOG"/>
</dbReference>
<keyword evidence="2" id="KW-0963">Cytoplasm</keyword>
<keyword evidence="3" id="KW-0206">Cytoskeleton</keyword>
<dbReference type="AlphaFoldDB" id="A0A851KC55"/>
<dbReference type="Proteomes" id="UP000634236">
    <property type="component" value="Unassembled WGS sequence"/>
</dbReference>
<comment type="caution">
    <text evidence="5">The sequence shown here is derived from an EMBL/GenBank/DDBJ whole genome shotgun (WGS) entry which is preliminary data.</text>
</comment>